<protein>
    <recommendedName>
        <fullName evidence="13">TIR domain-containing protein</fullName>
    </recommendedName>
</protein>
<dbReference type="GO" id="GO:0005886">
    <property type="term" value="C:plasma membrane"/>
    <property type="evidence" value="ECO:0007669"/>
    <property type="project" value="TreeGrafter"/>
</dbReference>
<comment type="caution">
    <text evidence="14">The sequence shown here is derived from an EMBL/GenBank/DDBJ whole genome shotgun (WGS) entry which is preliminary data.</text>
</comment>
<evidence type="ECO:0000256" key="7">
    <source>
        <dbReference type="ARBA" id="ARBA00022737"/>
    </source>
</evidence>
<keyword evidence="11" id="KW-0675">Receptor</keyword>
<sequence length="288" mass="33340">MKIRTLYLDGNSFSSLGPKTFSESFWKSIRSVDLSGNPYTCNCDLLWFRNKLKSSSSLFHQYPGDYICTSPNELRGLEVSKFNVTDEDCRTESVLLITLSSSGSVCVIACLIAICLYKVRWHIRYLVYILRYRKSDPIKSNGYEVNYKYDAFISYAAEDGDFVHKILLNKLEKEHGYKLCIHARDFEVGRIIADNIAENMSSSRQALLIMSRNFCKSKWCRFEQLIALDRWLNHESGPIVIIMLGELNSRNMDKDTKTLLKTTTYAQWTSNEMGQEVFWDQLLSSLKR</sequence>
<evidence type="ECO:0000256" key="11">
    <source>
        <dbReference type="ARBA" id="ARBA00023170"/>
    </source>
</evidence>
<dbReference type="GO" id="GO:0045087">
    <property type="term" value="P:innate immune response"/>
    <property type="evidence" value="ECO:0007669"/>
    <property type="project" value="UniProtKB-KW"/>
</dbReference>
<evidence type="ECO:0000256" key="6">
    <source>
        <dbReference type="ARBA" id="ARBA00022729"/>
    </source>
</evidence>
<comment type="similarity">
    <text evidence="2">Belongs to the Toll-like receptor family.</text>
</comment>
<dbReference type="InterPro" id="IPR000483">
    <property type="entry name" value="Cys-rich_flank_reg_C"/>
</dbReference>
<keyword evidence="12" id="KW-0325">Glycoprotein</keyword>
<keyword evidence="3" id="KW-0399">Innate immunity</keyword>
<evidence type="ECO:0000256" key="10">
    <source>
        <dbReference type="ARBA" id="ARBA00023136"/>
    </source>
</evidence>
<dbReference type="GO" id="GO:0038023">
    <property type="term" value="F:signaling receptor activity"/>
    <property type="evidence" value="ECO:0007669"/>
    <property type="project" value="TreeGrafter"/>
</dbReference>
<evidence type="ECO:0000256" key="8">
    <source>
        <dbReference type="ARBA" id="ARBA00022859"/>
    </source>
</evidence>
<dbReference type="PROSITE" id="PS50104">
    <property type="entry name" value="TIR"/>
    <property type="match status" value="1"/>
</dbReference>
<dbReference type="GO" id="GO:0007165">
    <property type="term" value="P:signal transduction"/>
    <property type="evidence" value="ECO:0007669"/>
    <property type="project" value="InterPro"/>
</dbReference>
<dbReference type="EMBL" id="VSWD01000009">
    <property type="protein sequence ID" value="KAK3093784.1"/>
    <property type="molecule type" value="Genomic_DNA"/>
</dbReference>
<dbReference type="Gene3D" id="3.40.50.10140">
    <property type="entry name" value="Toll/interleukin-1 receptor homology (TIR) domain"/>
    <property type="match status" value="1"/>
</dbReference>
<keyword evidence="6" id="KW-0732">Signal</keyword>
<evidence type="ECO:0000256" key="9">
    <source>
        <dbReference type="ARBA" id="ARBA00022989"/>
    </source>
</evidence>
<dbReference type="SMART" id="SM00082">
    <property type="entry name" value="LRRCT"/>
    <property type="match status" value="1"/>
</dbReference>
<keyword evidence="4" id="KW-0433">Leucine-rich repeat</keyword>
<accession>A0AA88XXG3</accession>
<dbReference type="Proteomes" id="UP001186944">
    <property type="component" value="Unassembled WGS sequence"/>
</dbReference>
<dbReference type="InterPro" id="IPR000157">
    <property type="entry name" value="TIR_dom"/>
</dbReference>
<evidence type="ECO:0000313" key="15">
    <source>
        <dbReference type="Proteomes" id="UP001186944"/>
    </source>
</evidence>
<name>A0AA88XXG3_PINIB</name>
<keyword evidence="9" id="KW-1133">Transmembrane helix</keyword>
<keyword evidence="5" id="KW-0812">Transmembrane</keyword>
<dbReference type="SUPFAM" id="SSF52200">
    <property type="entry name" value="Toll/Interleukin receptor TIR domain"/>
    <property type="match status" value="1"/>
</dbReference>
<organism evidence="14 15">
    <name type="scientific">Pinctada imbricata</name>
    <name type="common">Atlantic pearl-oyster</name>
    <name type="synonym">Pinctada martensii</name>
    <dbReference type="NCBI Taxonomy" id="66713"/>
    <lineage>
        <taxon>Eukaryota</taxon>
        <taxon>Metazoa</taxon>
        <taxon>Spiralia</taxon>
        <taxon>Lophotrochozoa</taxon>
        <taxon>Mollusca</taxon>
        <taxon>Bivalvia</taxon>
        <taxon>Autobranchia</taxon>
        <taxon>Pteriomorphia</taxon>
        <taxon>Pterioida</taxon>
        <taxon>Pterioidea</taxon>
        <taxon>Pteriidae</taxon>
        <taxon>Pinctada</taxon>
    </lineage>
</organism>
<comment type="subcellular location">
    <subcellularLocation>
        <location evidence="1">Membrane</location>
        <topology evidence="1">Single-pass type I membrane protein</topology>
    </subcellularLocation>
</comment>
<dbReference type="PRINTS" id="PR01537">
    <property type="entry name" value="INTRLKN1R1F"/>
</dbReference>
<proteinExistence type="inferred from homology"/>
<dbReference type="PANTHER" id="PTHR24365:SF530">
    <property type="entry name" value="MSTPROX-RELATED"/>
    <property type="match status" value="1"/>
</dbReference>
<dbReference type="Gene3D" id="3.80.10.10">
    <property type="entry name" value="Ribonuclease Inhibitor"/>
    <property type="match status" value="1"/>
</dbReference>
<feature type="domain" description="TIR" evidence="13">
    <location>
        <begin position="147"/>
        <end position="286"/>
    </location>
</feature>
<keyword evidence="8" id="KW-0391">Immunity</keyword>
<dbReference type="SMART" id="SM00255">
    <property type="entry name" value="TIR"/>
    <property type="match status" value="1"/>
</dbReference>
<gene>
    <name evidence="14" type="ORF">FSP39_020177</name>
</gene>
<dbReference type="PANTHER" id="PTHR24365">
    <property type="entry name" value="TOLL-LIKE RECEPTOR"/>
    <property type="match status" value="1"/>
</dbReference>
<evidence type="ECO:0000313" key="14">
    <source>
        <dbReference type="EMBL" id="KAK3093784.1"/>
    </source>
</evidence>
<dbReference type="AlphaFoldDB" id="A0AA88XXG3"/>
<evidence type="ECO:0000259" key="13">
    <source>
        <dbReference type="PROSITE" id="PS50104"/>
    </source>
</evidence>
<evidence type="ECO:0000256" key="1">
    <source>
        <dbReference type="ARBA" id="ARBA00004479"/>
    </source>
</evidence>
<dbReference type="InterPro" id="IPR032675">
    <property type="entry name" value="LRR_dom_sf"/>
</dbReference>
<keyword evidence="10" id="KW-0472">Membrane</keyword>
<dbReference type="Pfam" id="PF01582">
    <property type="entry name" value="TIR"/>
    <property type="match status" value="1"/>
</dbReference>
<evidence type="ECO:0000256" key="4">
    <source>
        <dbReference type="ARBA" id="ARBA00022614"/>
    </source>
</evidence>
<evidence type="ECO:0000256" key="5">
    <source>
        <dbReference type="ARBA" id="ARBA00022692"/>
    </source>
</evidence>
<keyword evidence="15" id="KW-1185">Reference proteome</keyword>
<evidence type="ECO:0000256" key="12">
    <source>
        <dbReference type="ARBA" id="ARBA00023180"/>
    </source>
</evidence>
<dbReference type="FunFam" id="3.40.50.10140:FF:000001">
    <property type="entry name" value="Toll-like receptor 2"/>
    <property type="match status" value="1"/>
</dbReference>
<reference evidence="14" key="1">
    <citation type="submission" date="2019-08" db="EMBL/GenBank/DDBJ databases">
        <title>The improved chromosome-level genome for the pearl oyster Pinctada fucata martensii using PacBio sequencing and Hi-C.</title>
        <authorList>
            <person name="Zheng Z."/>
        </authorList>
    </citation>
    <scope>NUCLEOTIDE SEQUENCE</scope>
    <source>
        <strain evidence="14">ZZ-2019</strain>
        <tissue evidence="14">Adductor muscle</tissue>
    </source>
</reference>
<evidence type="ECO:0000256" key="2">
    <source>
        <dbReference type="ARBA" id="ARBA00009634"/>
    </source>
</evidence>
<evidence type="ECO:0000256" key="3">
    <source>
        <dbReference type="ARBA" id="ARBA00022588"/>
    </source>
</evidence>
<keyword evidence="7" id="KW-0677">Repeat</keyword>
<dbReference type="InterPro" id="IPR035897">
    <property type="entry name" value="Toll_tir_struct_dom_sf"/>
</dbReference>
<dbReference type="SUPFAM" id="SSF52058">
    <property type="entry name" value="L domain-like"/>
    <property type="match status" value="1"/>
</dbReference>